<gene>
    <name evidence="2" type="ORF">TTRE_0000718301</name>
</gene>
<dbReference type="Proteomes" id="UP000030665">
    <property type="component" value="Unassembled WGS sequence"/>
</dbReference>
<reference evidence="2" key="1">
    <citation type="submission" date="2014-01" db="EMBL/GenBank/DDBJ databases">
        <authorList>
            <person name="Aslett M."/>
        </authorList>
    </citation>
    <scope>NUCLEOTIDE SEQUENCE</scope>
</reference>
<evidence type="ECO:0000313" key="2">
    <source>
        <dbReference type="EMBL" id="CDW58857.1"/>
    </source>
</evidence>
<name>A0A077ZEP3_TRITR</name>
<keyword evidence="3" id="KW-1185">Reference proteome</keyword>
<keyword evidence="2" id="KW-0687">Ribonucleoprotein</keyword>
<proteinExistence type="predicted"/>
<evidence type="ECO:0000256" key="1">
    <source>
        <dbReference type="SAM" id="MobiDB-lite"/>
    </source>
</evidence>
<protein>
    <submittedName>
        <fullName evidence="2">Putative mitochondrial ribosomal protein, L17</fullName>
    </submittedName>
</protein>
<dbReference type="AlphaFoldDB" id="A0A077ZEP3"/>
<sequence length="78" mass="9076">MEAFNDESTPPQSGELYNPGEDTFDAKVLRVRWRLLDDTIVFEVNLGKNYILRCVTRSFCDVRLPQEYLEQFLKGGCQ</sequence>
<reference evidence="2" key="2">
    <citation type="submission" date="2014-03" db="EMBL/GenBank/DDBJ databases">
        <title>The whipworm genome and dual-species transcriptomics of an intimate host-pathogen interaction.</title>
        <authorList>
            <person name="Foth B.J."/>
            <person name="Tsai I.J."/>
            <person name="Reid A.J."/>
            <person name="Bancroft A.J."/>
            <person name="Nichol S."/>
            <person name="Tracey A."/>
            <person name="Holroyd N."/>
            <person name="Cotton J.A."/>
            <person name="Stanley E.J."/>
            <person name="Zarowiecki M."/>
            <person name="Liu J.Z."/>
            <person name="Huckvale T."/>
            <person name="Cooper P.J."/>
            <person name="Grencis R.K."/>
            <person name="Berriman M."/>
        </authorList>
    </citation>
    <scope>NUCLEOTIDE SEQUENCE [LARGE SCALE GENOMIC DNA]</scope>
</reference>
<evidence type="ECO:0000313" key="3">
    <source>
        <dbReference type="Proteomes" id="UP000030665"/>
    </source>
</evidence>
<organism evidence="2 3">
    <name type="scientific">Trichuris trichiura</name>
    <name type="common">Whipworm</name>
    <name type="synonym">Trichocephalus trichiurus</name>
    <dbReference type="NCBI Taxonomy" id="36087"/>
    <lineage>
        <taxon>Eukaryota</taxon>
        <taxon>Metazoa</taxon>
        <taxon>Ecdysozoa</taxon>
        <taxon>Nematoda</taxon>
        <taxon>Enoplea</taxon>
        <taxon>Dorylaimia</taxon>
        <taxon>Trichinellida</taxon>
        <taxon>Trichuridae</taxon>
        <taxon>Trichuris</taxon>
    </lineage>
</organism>
<dbReference type="EMBL" id="HG806434">
    <property type="protein sequence ID" value="CDW58857.1"/>
    <property type="molecule type" value="Genomic_DNA"/>
</dbReference>
<keyword evidence="2" id="KW-0689">Ribosomal protein</keyword>
<feature type="region of interest" description="Disordered" evidence="1">
    <location>
        <begin position="1"/>
        <end position="20"/>
    </location>
</feature>
<dbReference type="GO" id="GO:0005840">
    <property type="term" value="C:ribosome"/>
    <property type="evidence" value="ECO:0007669"/>
    <property type="project" value="UniProtKB-KW"/>
</dbReference>
<accession>A0A077ZEP3</accession>
<feature type="compositionally biased region" description="Polar residues" evidence="1">
    <location>
        <begin position="1"/>
        <end position="12"/>
    </location>
</feature>